<evidence type="ECO:0000313" key="4">
    <source>
        <dbReference type="Proteomes" id="UP000056419"/>
    </source>
</evidence>
<dbReference type="RefSeq" id="WP_060385566.1">
    <property type="nucleotide sequence ID" value="NZ_LRGC01000004.1"/>
</dbReference>
<evidence type="ECO:0000259" key="2">
    <source>
        <dbReference type="Pfam" id="PF18291"/>
    </source>
</evidence>
<dbReference type="GO" id="GO:0003677">
    <property type="term" value="F:DNA binding"/>
    <property type="evidence" value="ECO:0007669"/>
    <property type="project" value="UniProtKB-KW"/>
</dbReference>
<organism evidence="3 4">
    <name type="scientific">Bacteroides stercoris</name>
    <dbReference type="NCBI Taxonomy" id="46506"/>
    <lineage>
        <taxon>Bacteria</taxon>
        <taxon>Pseudomonadati</taxon>
        <taxon>Bacteroidota</taxon>
        <taxon>Bacteroidia</taxon>
        <taxon>Bacteroidales</taxon>
        <taxon>Bacteroidaceae</taxon>
        <taxon>Bacteroides</taxon>
    </lineage>
</organism>
<protein>
    <submittedName>
        <fullName evidence="3">Putative DNA-binding protein, histone-like</fullName>
    </submittedName>
</protein>
<dbReference type="InterPro" id="IPR010992">
    <property type="entry name" value="IHF-like_DNA-bd_dom_sf"/>
</dbReference>
<reference evidence="3 4" key="1">
    <citation type="journal article" date="2016" name="BMC Genomics">
        <title>Type VI secretion systems of human gut Bacteroidales segregate into three genetic architectures, two of which are contained on mobile genetic elements.</title>
        <authorList>
            <person name="Coyne M.J."/>
            <person name="Roelofs K.G."/>
            <person name="Comstock L.E."/>
        </authorList>
    </citation>
    <scope>NUCLEOTIDE SEQUENCE [LARGE SCALE GENOMIC DNA]</scope>
    <source>
        <strain evidence="3 4">CL09T03C01</strain>
    </source>
</reference>
<name>A0A108TA22_BACSE</name>
<keyword evidence="4" id="KW-1185">Reference proteome</keyword>
<dbReference type="AlphaFoldDB" id="A0A108TA22"/>
<feature type="domain" description="HU" evidence="2">
    <location>
        <begin position="1"/>
        <end position="124"/>
    </location>
</feature>
<dbReference type="Pfam" id="PF18291">
    <property type="entry name" value="HU-HIG"/>
    <property type="match status" value="1"/>
</dbReference>
<gene>
    <name evidence="3" type="ORF">AA415_01206</name>
</gene>
<accession>A0A108TA22</accession>
<dbReference type="SUPFAM" id="SSF47729">
    <property type="entry name" value="IHF-like DNA-binding proteins"/>
    <property type="match status" value="1"/>
</dbReference>
<dbReference type="Proteomes" id="UP000056419">
    <property type="component" value="Unassembled WGS sequence"/>
</dbReference>
<evidence type="ECO:0000313" key="3">
    <source>
        <dbReference type="EMBL" id="KWR56135.1"/>
    </source>
</evidence>
<dbReference type="EMBL" id="LRGC01000004">
    <property type="protein sequence ID" value="KWR56135.1"/>
    <property type="molecule type" value="Genomic_DNA"/>
</dbReference>
<dbReference type="InterPro" id="IPR041607">
    <property type="entry name" value="HU-HIG"/>
</dbReference>
<dbReference type="PATRIC" id="fig|46506.5.peg.1288"/>
<sequence>MTIPYLVRKKADLSSGKRKEQWYAVQKKLQERGGVDLTKLAELLSKRSHFPLGMIMGILSELGDTIEDILSMGQSVTIPNLGTFQTALTSPRFDRPEQVMPGKVKLSRVYFVADRGLTARLKEVQPFRIPFSLYVPESQLTPAMRRADKNQKTGEE</sequence>
<keyword evidence="1 3" id="KW-0238">DNA-binding</keyword>
<proteinExistence type="predicted"/>
<evidence type="ECO:0000256" key="1">
    <source>
        <dbReference type="ARBA" id="ARBA00023125"/>
    </source>
</evidence>
<dbReference type="STRING" id="46506.AA415_01206"/>
<comment type="caution">
    <text evidence="3">The sequence shown here is derived from an EMBL/GenBank/DDBJ whole genome shotgun (WGS) entry which is preliminary data.</text>
</comment>